<dbReference type="Pfam" id="PF05860">
    <property type="entry name" value="TPS"/>
    <property type="match status" value="2"/>
</dbReference>
<dbReference type="InterPro" id="IPR011050">
    <property type="entry name" value="Pectin_lyase_fold/virulence"/>
</dbReference>
<dbReference type="InterPro" id="IPR024973">
    <property type="entry name" value="ESPR"/>
</dbReference>
<feature type="region of interest" description="Disordered" evidence="4">
    <location>
        <begin position="2125"/>
        <end position="2152"/>
    </location>
</feature>
<dbReference type="InterPro" id="IPR012334">
    <property type="entry name" value="Pectin_lyas_fold"/>
</dbReference>
<dbReference type="PANTHER" id="PTHR12338:SF8">
    <property type="entry name" value="HEME_HEMOPEXIN-BINDING PROTEIN"/>
    <property type="match status" value="1"/>
</dbReference>
<evidence type="ECO:0000256" key="3">
    <source>
        <dbReference type="ARBA" id="ARBA00022729"/>
    </source>
</evidence>
<feature type="compositionally biased region" description="Basic and acidic residues" evidence="4">
    <location>
        <begin position="2125"/>
        <end position="2138"/>
    </location>
</feature>
<dbReference type="SUPFAM" id="SSF51126">
    <property type="entry name" value="Pectin lyase-like"/>
    <property type="match status" value="2"/>
</dbReference>
<keyword evidence="2" id="KW-0964">Secreted</keyword>
<evidence type="ECO:0000313" key="6">
    <source>
        <dbReference type="EMBL" id="THF60320.1"/>
    </source>
</evidence>
<dbReference type="SMART" id="SM00912">
    <property type="entry name" value="Haemagg_act"/>
    <property type="match status" value="2"/>
</dbReference>
<dbReference type="Pfam" id="PF13018">
    <property type="entry name" value="ESPR"/>
    <property type="match status" value="1"/>
</dbReference>
<dbReference type="InterPro" id="IPR041248">
    <property type="entry name" value="YDG"/>
</dbReference>
<dbReference type="NCBIfam" id="TIGR01901">
    <property type="entry name" value="adhes_NPXG"/>
    <property type="match status" value="2"/>
</dbReference>
<feature type="domain" description="Filamentous haemagglutinin FhaB/tRNA nuclease CdiA-like TPS" evidence="5">
    <location>
        <begin position="97"/>
        <end position="209"/>
    </location>
</feature>
<dbReference type="InterPro" id="IPR008638">
    <property type="entry name" value="FhaB/CdiA-like_TPS"/>
</dbReference>
<name>A0A4S4APF5_9RHOO</name>
<organism evidence="6 7">
    <name type="scientific">Pseudothauera rhizosphaerae</name>
    <dbReference type="NCBI Taxonomy" id="2565932"/>
    <lineage>
        <taxon>Bacteria</taxon>
        <taxon>Pseudomonadati</taxon>
        <taxon>Pseudomonadota</taxon>
        <taxon>Betaproteobacteria</taxon>
        <taxon>Rhodocyclales</taxon>
        <taxon>Zoogloeaceae</taxon>
        <taxon>Pseudothauera</taxon>
    </lineage>
</organism>
<protein>
    <submittedName>
        <fullName evidence="6">Filamentous hemagglutinin N-terminal domain-containing protein</fullName>
    </submittedName>
</protein>
<reference evidence="6 7" key="1">
    <citation type="submission" date="2019-04" db="EMBL/GenBank/DDBJ databases">
        <title>Azoarcus rhizosphaerae sp. nov. isolated from rhizosphere of Ficus religiosa.</title>
        <authorList>
            <person name="Lin S.-Y."/>
            <person name="Hameed A."/>
            <person name="Hsu Y.-H."/>
            <person name="Young C.-C."/>
        </authorList>
    </citation>
    <scope>NUCLEOTIDE SEQUENCE [LARGE SCALE GENOMIC DNA]</scope>
    <source>
        <strain evidence="6 7">CC-YHH848</strain>
    </source>
</reference>
<feature type="domain" description="Filamentous haemagglutinin FhaB/tRNA nuclease CdiA-like TPS" evidence="5">
    <location>
        <begin position="1261"/>
        <end position="1379"/>
    </location>
</feature>
<proteinExistence type="predicted"/>
<keyword evidence="7" id="KW-1185">Reference proteome</keyword>
<dbReference type="InterPro" id="IPR050909">
    <property type="entry name" value="Bact_Autotransporter_VF"/>
</dbReference>
<feature type="region of interest" description="Disordered" evidence="4">
    <location>
        <begin position="2038"/>
        <end position="2059"/>
    </location>
</feature>
<dbReference type="Pfam" id="PF07581">
    <property type="entry name" value="Glug"/>
    <property type="match status" value="2"/>
</dbReference>
<evidence type="ECO:0000256" key="4">
    <source>
        <dbReference type="SAM" id="MobiDB-lite"/>
    </source>
</evidence>
<dbReference type="OrthoDB" id="218680at2"/>
<dbReference type="EMBL" id="SSOD01000011">
    <property type="protein sequence ID" value="THF60320.1"/>
    <property type="molecule type" value="Genomic_DNA"/>
</dbReference>
<evidence type="ECO:0000259" key="5">
    <source>
        <dbReference type="SMART" id="SM00912"/>
    </source>
</evidence>
<dbReference type="Gene3D" id="2.160.20.110">
    <property type="match status" value="3"/>
</dbReference>
<comment type="subcellular location">
    <subcellularLocation>
        <location evidence="1">Secreted</location>
    </subcellularLocation>
</comment>
<comment type="caution">
    <text evidence="6">The sequence shown here is derived from an EMBL/GenBank/DDBJ whole genome shotgun (WGS) entry which is preliminary data.</text>
</comment>
<sequence length="2152" mass="218161">MLPKFGPCAPIGALNKPHSATPPPVHTSFPERHRASAPLFIMRNNAMKPASLNHAYRLVWSDVLGAFVAVAEFARARGKSRSGRALLAPALLAPALALAGPSGGVLTHGSASISQAGKLTEIIQSSQKAVINWQGFSVGQDETVNFRQPDVSAVTLNRVVGNERSVIDGTVNANGQVFLINANGVLFGQGAQVDVGGLVAGTLDIGDEDFMAGRYTFSGSGGTVLNQGVLTAAQGGYIALLGKEAINEGVITATLGTVSLNGAEKVTLNFAGNSLVGVTLEQGALDALVANRQAILADGGRVFLTARAADELLSAQVNNTGVVQARTLGELKGEIVAYAHGGVANIDGTLDASAPDGGDGGFIETSGKEVNIADGSVVTTRAADGKSGTWLIDPETFTIGEGGNASGATVEAALANNGEFIATASNGDVNVNDAISWSSGTLTLTASENVLINNVLSATGTASFSANYGRVVDASGDPTSALTNGTGKDADEVPYGLYMAQSGFASFAGRVDFSGSGTVTLNGVIHTVIGDAGDMAAVTEGGNYVLGADLGDTYTHQRIAAFNGNLNGFGHTLLYANNASTSGQAGGLFGVLGSEAVLTNLGVLNGSSISNGSSAAVGRVANINHGSIVNVISEGDISNTVAAVDGASSIGGMVGINHGLIARSYHLGGNVGAVVIAGGLVGTNETTGRIVDSSVRGGYVGNVGNANSKNATWLGGFAGVNKGTIARSYTNSFLYSGTASTYKDSWYTSGLKWGGFVGRNAGEISEAYAYKTATSPDTARYLTVAGFVYENTGAITNAYSYNTLNGNRGNSAGFAYINSGTISNAYVRWGAMTQSADRCGFVCDNTGGELNNAYWSVESNTGTITGTAGTTSASALTSPDTLASYGGFDPGIWNSAQSGFPMLSNLASVFVGNDVVTLRYGNDPFTSTGDLYNTTSPLRAVGLQAGDTAASVLSIRPEFLSFGYLDAGTYAAADVVASGAGIYGLYGAFVVSPALLYFGQFGMGMGVIADKTYDGTTAATLKDGVPFGGFTTDRTGAFTLIGDQTLTVSYTASFDSKDAGASRSVTIADISITDGENGGKASNYVLADTSALTATAAIATRALTEADLIASIGGKVYDGDATATVNLGSSDTAALQDIANGTLGFSYTSAAFADANAGSGKAVTIYGLSLTGSDAANYTLGTTTLTGSADIAQRPVNVFGSSTDASLTTVDASTLSLGNTVHGDTVNLLGTALLLSSNPGSNGLDTGGLSLDNSNYTLVGGVASFTIGDFSRTVSSASRGVSFDDDDTPTVITTTQDKSIINWQNFAINEGETVRFDQPNTYSIVLNRVLGNTETIIAGALASNGRVFIINPNGVLFSAGASVDVAALLASTHTISDDDFQNGNYVFSASGGSGSVINEGDIIIMDGGFLALASGNGVESGGTLTARNGGDIDALLASANGMTLVLDESSNGQSGHSFSGLAGITRLSGTVNLGDGLLETAGGGINDTATITAGTRSITLPGITVGNGGTYGADYVENQLASRNLTLNSLEGDLIVADDIAWDSDSKLALSARDTITIEGRIAAHGANAGVALNSTDYYIDSARLDYDQNPTGHENAGITLSGGNATLNINGDDYVLLQDMADVLAIQDNSAGHYALAQEIDAAGTIYAAAPITTFSGTLAGLGNVIRGLTIDAGNDDHVGLIGQAGPGTVIRDLGVEEADIRGGSYMGVLLGAGLGATLNENNVVVDVNEIVLDNVWVSGTVTGPQTTVGHEMVGGMAGSLLHAQVSRARADVDVVVLNPPDYDIRGTQPSNNIGGLFGWVSVSDISHSYATGDVTGQNQTGGLIGRMQSDSTLTYSWASGNVSGGPLTSPDLEGNYGTIARSVGGLVGDVSGSVLDYVKAFGDVTAGQWAGGLIGSSFSSSIDHAVASGNVYAYWVDTGYFTNCRVGGLIGYNVDGSVSNSSASGDVITNGTDKYGGMFGGTQVGGLIGENDGGVVTSSSATGNVEGIQGDVAALIGDNSGEVRDSWASGTVSRYYSYANNEYLVGSNSGGTIVNSSGSGTVIDTSPAPPTDSTPDPVRELQYQAAQSIGGVIQQEAGSRSIIPQPGPFTAAGGNAAPPPVGASITVLDRHFSADIESIEVDGRAFDLKGGETSDRNEEEEGEERRRRAR</sequence>
<accession>A0A4S4APF5</accession>
<dbReference type="Proteomes" id="UP000307956">
    <property type="component" value="Unassembled WGS sequence"/>
</dbReference>
<evidence type="ECO:0000256" key="2">
    <source>
        <dbReference type="ARBA" id="ARBA00022525"/>
    </source>
</evidence>
<dbReference type="InterPro" id="IPR011493">
    <property type="entry name" value="GLUG"/>
</dbReference>
<dbReference type="PANTHER" id="PTHR12338">
    <property type="entry name" value="AUTOTRANSPORTER"/>
    <property type="match status" value="1"/>
</dbReference>
<evidence type="ECO:0000313" key="7">
    <source>
        <dbReference type="Proteomes" id="UP000307956"/>
    </source>
</evidence>
<dbReference type="Gene3D" id="2.160.20.10">
    <property type="entry name" value="Single-stranded right-handed beta-helix, Pectin lyase-like"/>
    <property type="match status" value="2"/>
</dbReference>
<keyword evidence="3" id="KW-0732">Signal</keyword>
<gene>
    <name evidence="6" type="ORF">E6O51_14010</name>
</gene>
<dbReference type="Pfam" id="PF18657">
    <property type="entry name" value="YDG"/>
    <property type="match status" value="2"/>
</dbReference>
<evidence type="ECO:0000256" key="1">
    <source>
        <dbReference type="ARBA" id="ARBA00004613"/>
    </source>
</evidence>